<feature type="domain" description="BON" evidence="1">
    <location>
        <begin position="35"/>
        <end position="103"/>
    </location>
</feature>
<name>A0AA86N0W7_9BACT</name>
<dbReference type="PANTHER" id="PTHR34606:SF15">
    <property type="entry name" value="BON DOMAIN-CONTAINING PROTEIN"/>
    <property type="match status" value="1"/>
</dbReference>
<protein>
    <recommendedName>
        <fullName evidence="1">BON domain-containing protein</fullName>
    </recommendedName>
</protein>
<dbReference type="InterPro" id="IPR051686">
    <property type="entry name" value="Lipoprotein_DolP"/>
</dbReference>
<feature type="domain" description="BON" evidence="1">
    <location>
        <begin position="189"/>
        <end position="257"/>
    </location>
</feature>
<dbReference type="InterPro" id="IPR007055">
    <property type="entry name" value="BON_dom"/>
</dbReference>
<dbReference type="PANTHER" id="PTHR34606">
    <property type="entry name" value="BON DOMAIN-CONTAINING PROTEIN"/>
    <property type="match status" value="1"/>
</dbReference>
<proteinExistence type="predicted"/>
<dbReference type="Pfam" id="PF04972">
    <property type="entry name" value="BON"/>
    <property type="match status" value="3"/>
</dbReference>
<keyword evidence="3" id="KW-1185">Reference proteome</keyword>
<dbReference type="Gene3D" id="3.30.1340.30">
    <property type="match status" value="3"/>
</dbReference>
<dbReference type="KEGG" id="nti:DNFV4_02911"/>
<organism evidence="2 3">
    <name type="scientific">Nitrospira tepida</name>
    <dbReference type="NCBI Taxonomy" id="2973512"/>
    <lineage>
        <taxon>Bacteria</taxon>
        <taxon>Pseudomonadati</taxon>
        <taxon>Nitrospirota</taxon>
        <taxon>Nitrospiria</taxon>
        <taxon>Nitrospirales</taxon>
        <taxon>Nitrospiraceae</taxon>
        <taxon>Nitrospira</taxon>
    </lineage>
</organism>
<evidence type="ECO:0000313" key="3">
    <source>
        <dbReference type="Proteomes" id="UP001179121"/>
    </source>
</evidence>
<dbReference type="EMBL" id="OX365700">
    <property type="protein sequence ID" value="CAI4032481.1"/>
    <property type="molecule type" value="Genomic_DNA"/>
</dbReference>
<feature type="domain" description="BON" evidence="1">
    <location>
        <begin position="112"/>
        <end position="180"/>
    </location>
</feature>
<evidence type="ECO:0000259" key="1">
    <source>
        <dbReference type="PROSITE" id="PS50914"/>
    </source>
</evidence>
<dbReference type="Proteomes" id="UP001179121">
    <property type="component" value="Chromosome"/>
</dbReference>
<reference evidence="2" key="1">
    <citation type="submission" date="2022-10" db="EMBL/GenBank/DDBJ databases">
        <authorList>
            <person name="Koch H."/>
        </authorList>
    </citation>
    <scope>NUCLEOTIDE SEQUENCE</scope>
    <source>
        <strain evidence="2">DNF</strain>
    </source>
</reference>
<dbReference type="SMART" id="SM00749">
    <property type="entry name" value="BON"/>
    <property type="match status" value="3"/>
</dbReference>
<dbReference type="InterPro" id="IPR014004">
    <property type="entry name" value="Transpt-assoc_nodulatn_dom_bac"/>
</dbReference>
<accession>A0AA86N0W7</accession>
<dbReference type="PROSITE" id="PS50914">
    <property type="entry name" value="BON"/>
    <property type="match status" value="3"/>
</dbReference>
<gene>
    <name evidence="2" type="ORF">DNFV4_02911</name>
</gene>
<dbReference type="AlphaFoldDB" id="A0AA86N0W7"/>
<evidence type="ECO:0000313" key="2">
    <source>
        <dbReference type="EMBL" id="CAI4032481.1"/>
    </source>
</evidence>
<sequence>MQNVMSATGGGRWIGWSLAGGVALVLSATTVLAATDQEITDKVKSALASDPVLSQRGISVSTYKGRVLLKGQVPYEREADKAIDLANSVEEVRSVQNDLVGYLMQAPRNTAKDKEIVDKVKQALASDQTLSQRGITVSAYNGRVQLKGKVENQREADRAVELAKNVEETRAVQNDLVGYLPPVVFTTTGDKDATEKVKQALAADSTLSQRPIKVNTIQGRVYLTGQVQAQREAEKAVELAKSVEEVRSVQNDLTGYIIRQ</sequence>